<keyword evidence="8 12" id="KW-0862">Zinc</keyword>
<comment type="similarity">
    <text evidence="12 13">Belongs to the DnaG primase family.</text>
</comment>
<sequence length="640" mass="73008">MISPQTIQQITSRIDIIDVIGEFIKLKKRGANYLGLCPFHGEKTPSFTVSPAKEIYKCFGCGRSGNTITFLMEHEKFSYVEALRWLAARYNVEIEETQVSDEVKQQQQAAESLYILNSFAQKFFATQLFDTEEGQNIALSYLEERGFTNETLQKFQVGYNPQARDAFAKAAMQNQFSAEVLQRSGLVVNRNDELIDNYRGRIIFPVHNNSGKIIGFGARVIGKADKAPKYINTPENELYIKSKILYGLYFARLAIDKNDECLLVEGYTDVISLSQAGVENVVASGGTSLTTDQLRLIKKYTNNLTIVYDGDSAGVKAALRGLDMALEESLNVHLVLIPDNEDPDSYVRLVGAQGFKDFVAQNKKDFILFQLDIMLKDAGNDVNKKNEVVNHIAETISKINKAEDFSKQEEYIRQSATLLRIDEGGLTNLVNKFIREKISKDEKKSPASEAKYIASQQTEQAADDAANLFLEDEFQEREIVKRLIEYGNQLLNEDKYVADAIYEVLQEFHLKNDKLDKIVDAYFNMLHTNGHIDTKTFLYSSDTEMNAFVAGLLHFPYEVHDWGRRMEGYSVKLDNDITNVINSALNIYKLRKIKRMYLELEDELSHEKNEEKYTGLIVIYKQLKEIERTLTSEMHTVYLK</sequence>
<dbReference type="AlphaFoldDB" id="A0A5B8VDA8"/>
<keyword evidence="1 12" id="KW-0240">DNA-directed RNA polymerase</keyword>
<dbReference type="CDD" id="cd03364">
    <property type="entry name" value="TOPRIM_DnaG_primases"/>
    <property type="match status" value="1"/>
</dbReference>
<keyword evidence="2 12" id="KW-0639">Primosome</keyword>
<dbReference type="FunFam" id="3.40.1360.10:FF:000002">
    <property type="entry name" value="DNA primase"/>
    <property type="match status" value="1"/>
</dbReference>
<keyword evidence="5 12" id="KW-0235">DNA replication</keyword>
<dbReference type="Pfam" id="PF01807">
    <property type="entry name" value="Zn_ribbon_DnaG"/>
    <property type="match status" value="1"/>
</dbReference>
<dbReference type="GO" id="GO:1990077">
    <property type="term" value="C:primosome complex"/>
    <property type="evidence" value="ECO:0007669"/>
    <property type="project" value="UniProtKB-KW"/>
</dbReference>
<keyword evidence="7 12" id="KW-0863">Zinc-finger</keyword>
<comment type="cofactor">
    <cofactor evidence="12 13 14">
        <name>Zn(2+)</name>
        <dbReference type="ChEBI" id="CHEBI:29105"/>
    </cofactor>
    <text evidence="12 13 14">Binds 1 zinc ion per monomer.</text>
</comment>
<comment type="function">
    <text evidence="12 13">RNA polymerase that catalyzes the synthesis of short RNA molecules used as primers for DNA polymerase during DNA replication.</text>
</comment>
<keyword evidence="10 12" id="KW-0238">DNA-binding</keyword>
<dbReference type="HAMAP" id="MF_00974">
    <property type="entry name" value="DNA_primase_DnaG"/>
    <property type="match status" value="1"/>
</dbReference>
<name>A0A5B8VDA8_9BACT</name>
<dbReference type="GO" id="GO:0008270">
    <property type="term" value="F:zinc ion binding"/>
    <property type="evidence" value="ECO:0007669"/>
    <property type="project" value="UniProtKB-UniRule"/>
</dbReference>
<evidence type="ECO:0000259" key="15">
    <source>
        <dbReference type="PROSITE" id="PS50880"/>
    </source>
</evidence>
<dbReference type="FunFam" id="3.90.580.10:FF:000001">
    <property type="entry name" value="DNA primase"/>
    <property type="match status" value="1"/>
</dbReference>
<evidence type="ECO:0000256" key="11">
    <source>
        <dbReference type="ARBA" id="ARBA00023163"/>
    </source>
</evidence>
<evidence type="ECO:0000256" key="5">
    <source>
        <dbReference type="ARBA" id="ARBA00022705"/>
    </source>
</evidence>
<dbReference type="InterPro" id="IPR034151">
    <property type="entry name" value="TOPRIM_DnaG_bac"/>
</dbReference>
<feature type="domain" description="Toprim" evidence="15">
    <location>
        <begin position="259"/>
        <end position="340"/>
    </location>
</feature>
<dbReference type="Pfam" id="PF08275">
    <property type="entry name" value="DNAG_N"/>
    <property type="match status" value="1"/>
</dbReference>
<accession>A0A5B8VDA8</accession>
<evidence type="ECO:0000256" key="1">
    <source>
        <dbReference type="ARBA" id="ARBA00022478"/>
    </source>
</evidence>
<feature type="zinc finger region" description="CHC2-type" evidence="12 14">
    <location>
        <begin position="37"/>
        <end position="61"/>
    </location>
</feature>
<evidence type="ECO:0000256" key="9">
    <source>
        <dbReference type="ARBA" id="ARBA00022842"/>
    </source>
</evidence>
<dbReference type="PIRSF" id="PIRSF002811">
    <property type="entry name" value="DnaG"/>
    <property type="match status" value="1"/>
</dbReference>
<organism evidence="16 17">
    <name type="scientific">Panacibacter ginsenosidivorans</name>
    <dbReference type="NCBI Taxonomy" id="1813871"/>
    <lineage>
        <taxon>Bacteria</taxon>
        <taxon>Pseudomonadati</taxon>
        <taxon>Bacteroidota</taxon>
        <taxon>Chitinophagia</taxon>
        <taxon>Chitinophagales</taxon>
        <taxon>Chitinophagaceae</taxon>
        <taxon>Panacibacter</taxon>
    </lineage>
</organism>
<evidence type="ECO:0000256" key="14">
    <source>
        <dbReference type="PIRSR" id="PIRSR002811-1"/>
    </source>
</evidence>
<evidence type="ECO:0000256" key="6">
    <source>
        <dbReference type="ARBA" id="ARBA00022723"/>
    </source>
</evidence>
<dbReference type="EMBL" id="CP042435">
    <property type="protein sequence ID" value="QEC69035.1"/>
    <property type="molecule type" value="Genomic_DNA"/>
</dbReference>
<dbReference type="PANTHER" id="PTHR30313:SF2">
    <property type="entry name" value="DNA PRIMASE"/>
    <property type="match status" value="1"/>
</dbReference>
<comment type="domain">
    <text evidence="12">Contains an N-terminal zinc-binding domain, a central core domain that contains the primase activity, and a C-terminal DnaB-binding domain.</text>
</comment>
<dbReference type="RefSeq" id="WP_147191683.1">
    <property type="nucleotide sequence ID" value="NZ_CP042435.1"/>
</dbReference>
<dbReference type="GO" id="GO:0003899">
    <property type="term" value="F:DNA-directed RNA polymerase activity"/>
    <property type="evidence" value="ECO:0007669"/>
    <property type="project" value="UniProtKB-UniRule"/>
</dbReference>
<dbReference type="InterPro" id="IPR006171">
    <property type="entry name" value="TOPRIM_dom"/>
</dbReference>
<keyword evidence="9" id="KW-0460">Magnesium</keyword>
<dbReference type="InterPro" id="IPR006295">
    <property type="entry name" value="DNA_primase_DnaG"/>
</dbReference>
<dbReference type="Gene3D" id="3.90.980.10">
    <property type="entry name" value="DNA primase, catalytic core, N-terminal domain"/>
    <property type="match status" value="1"/>
</dbReference>
<evidence type="ECO:0000256" key="13">
    <source>
        <dbReference type="PIRNR" id="PIRNR002811"/>
    </source>
</evidence>
<evidence type="ECO:0000256" key="7">
    <source>
        <dbReference type="ARBA" id="ARBA00022771"/>
    </source>
</evidence>
<dbReference type="InterPro" id="IPR002694">
    <property type="entry name" value="Znf_CHC2"/>
</dbReference>
<keyword evidence="6 12" id="KW-0479">Metal-binding</keyword>
<dbReference type="GO" id="GO:0006269">
    <property type="term" value="P:DNA replication, synthesis of primer"/>
    <property type="evidence" value="ECO:0007669"/>
    <property type="project" value="UniProtKB-UniRule"/>
</dbReference>
<evidence type="ECO:0000256" key="4">
    <source>
        <dbReference type="ARBA" id="ARBA00022695"/>
    </source>
</evidence>
<dbReference type="PROSITE" id="PS50880">
    <property type="entry name" value="TOPRIM"/>
    <property type="match status" value="1"/>
</dbReference>
<gene>
    <name evidence="12 16" type="primary">dnaG</name>
    <name evidence="16" type="ORF">FRZ67_17600</name>
</gene>
<dbReference type="GO" id="GO:0000428">
    <property type="term" value="C:DNA-directed RNA polymerase complex"/>
    <property type="evidence" value="ECO:0007669"/>
    <property type="project" value="UniProtKB-KW"/>
</dbReference>
<reference evidence="16 17" key="1">
    <citation type="journal article" date="2016" name="Int. J. Syst. Evol. Microbiol.">
        <title>Panacibacter ginsenosidivorans gen. nov., sp. nov., with ginsenoside converting activity isolated from soil of a ginseng field.</title>
        <authorList>
            <person name="Siddiqi M.Z."/>
            <person name="Muhammad Shafi S."/>
            <person name="Choi K.D."/>
            <person name="Im W.T."/>
        </authorList>
    </citation>
    <scope>NUCLEOTIDE SEQUENCE [LARGE SCALE GENOMIC DNA]</scope>
    <source>
        <strain evidence="16 17">Gsoil1550</strain>
    </source>
</reference>
<dbReference type="GO" id="GO:0005737">
    <property type="term" value="C:cytoplasm"/>
    <property type="evidence" value="ECO:0007669"/>
    <property type="project" value="TreeGrafter"/>
</dbReference>
<dbReference type="Pfam" id="PF13155">
    <property type="entry name" value="Toprim_2"/>
    <property type="match status" value="1"/>
</dbReference>
<dbReference type="NCBIfam" id="TIGR01391">
    <property type="entry name" value="dnaG"/>
    <property type="match status" value="1"/>
</dbReference>
<dbReference type="InterPro" id="IPR050219">
    <property type="entry name" value="DnaG_primase"/>
</dbReference>
<dbReference type="KEGG" id="pgin:FRZ67_17600"/>
<dbReference type="GO" id="GO:0003677">
    <property type="term" value="F:DNA binding"/>
    <property type="evidence" value="ECO:0007669"/>
    <property type="project" value="UniProtKB-KW"/>
</dbReference>
<dbReference type="EC" id="2.7.7.101" evidence="12"/>
<evidence type="ECO:0000256" key="8">
    <source>
        <dbReference type="ARBA" id="ARBA00022833"/>
    </source>
</evidence>
<comment type="catalytic activity">
    <reaction evidence="12">
        <text>ssDNA + n NTP = ssDNA/pppN(pN)n-1 hybrid + (n-1) diphosphate.</text>
        <dbReference type="EC" id="2.7.7.101"/>
    </reaction>
</comment>
<dbReference type="InterPro" id="IPR037068">
    <property type="entry name" value="DNA_primase_core_N_sf"/>
</dbReference>
<evidence type="ECO:0000256" key="3">
    <source>
        <dbReference type="ARBA" id="ARBA00022679"/>
    </source>
</evidence>
<keyword evidence="4 12" id="KW-0548">Nucleotidyltransferase</keyword>
<evidence type="ECO:0000313" key="16">
    <source>
        <dbReference type="EMBL" id="QEC69035.1"/>
    </source>
</evidence>
<dbReference type="Gene3D" id="3.90.580.10">
    <property type="entry name" value="Zinc finger, CHC2-type domain"/>
    <property type="match status" value="1"/>
</dbReference>
<dbReference type="SUPFAM" id="SSF57783">
    <property type="entry name" value="Zinc beta-ribbon"/>
    <property type="match status" value="1"/>
</dbReference>
<protein>
    <recommendedName>
        <fullName evidence="12 13">DNA primase</fullName>
        <ecNumber evidence="12">2.7.7.101</ecNumber>
    </recommendedName>
</protein>
<dbReference type="SMART" id="SM00493">
    <property type="entry name" value="TOPRIM"/>
    <property type="match status" value="1"/>
</dbReference>
<evidence type="ECO:0000256" key="12">
    <source>
        <dbReference type="HAMAP-Rule" id="MF_00974"/>
    </source>
</evidence>
<dbReference type="InterPro" id="IPR013264">
    <property type="entry name" value="DNAG_N"/>
</dbReference>
<comment type="subunit">
    <text evidence="12">Monomer. Interacts with DnaB.</text>
</comment>
<keyword evidence="17" id="KW-1185">Reference proteome</keyword>
<dbReference type="InterPro" id="IPR030846">
    <property type="entry name" value="DnaG_bac"/>
</dbReference>
<dbReference type="SUPFAM" id="SSF56731">
    <property type="entry name" value="DNA primase core"/>
    <property type="match status" value="1"/>
</dbReference>
<proteinExistence type="inferred from homology"/>
<keyword evidence="3 12" id="KW-0808">Transferase</keyword>
<dbReference type="Gene3D" id="3.40.1360.10">
    <property type="match status" value="1"/>
</dbReference>
<evidence type="ECO:0000313" key="17">
    <source>
        <dbReference type="Proteomes" id="UP000321533"/>
    </source>
</evidence>
<evidence type="ECO:0000256" key="10">
    <source>
        <dbReference type="ARBA" id="ARBA00023125"/>
    </source>
</evidence>
<dbReference type="PANTHER" id="PTHR30313">
    <property type="entry name" value="DNA PRIMASE"/>
    <property type="match status" value="1"/>
</dbReference>
<dbReference type="InterPro" id="IPR036977">
    <property type="entry name" value="DNA_primase_Znf_CHC2"/>
</dbReference>
<evidence type="ECO:0000256" key="2">
    <source>
        <dbReference type="ARBA" id="ARBA00022515"/>
    </source>
</evidence>
<keyword evidence="11 12" id="KW-0804">Transcription</keyword>
<dbReference type="OrthoDB" id="9803773at2"/>
<dbReference type="SMART" id="SM00400">
    <property type="entry name" value="ZnF_CHCC"/>
    <property type="match status" value="1"/>
</dbReference>
<dbReference type="Proteomes" id="UP000321533">
    <property type="component" value="Chromosome"/>
</dbReference>